<evidence type="ECO:0000313" key="2">
    <source>
        <dbReference type="EMBL" id="GMG45187.1"/>
    </source>
</evidence>
<dbReference type="AlphaFoldDB" id="A0A9W6Z3Z0"/>
<keyword evidence="3" id="KW-1185">Reference proteome</keyword>
<sequence length="147" mass="16725">MIDFKKAFDRVRLDYLKRVLEFLRFPPLAVEFICRTQDSGHAQLLNGKFIVQQPIPLQRGVRQGFGISPVLFLLAIEPLLKKLEEKLDGIIYQPLSQFESGMPDAYATTVLIQAYADDVATFNATAEDVANTVSQKIWMICWFGNQL</sequence>
<feature type="domain" description="Reverse transcriptase" evidence="1">
    <location>
        <begin position="1"/>
        <end position="147"/>
    </location>
</feature>
<name>A0A9W6Z3Z0_AMBMO</name>
<organism evidence="2 3">
    <name type="scientific">Ambrosiozyma monospora</name>
    <name type="common">Yeast</name>
    <name type="synonym">Endomycopsis monosporus</name>
    <dbReference type="NCBI Taxonomy" id="43982"/>
    <lineage>
        <taxon>Eukaryota</taxon>
        <taxon>Fungi</taxon>
        <taxon>Dikarya</taxon>
        <taxon>Ascomycota</taxon>
        <taxon>Saccharomycotina</taxon>
        <taxon>Pichiomycetes</taxon>
        <taxon>Pichiales</taxon>
        <taxon>Pichiaceae</taxon>
        <taxon>Ambrosiozyma</taxon>
    </lineage>
</organism>
<dbReference type="Pfam" id="PF00078">
    <property type="entry name" value="RVT_1"/>
    <property type="match status" value="1"/>
</dbReference>
<gene>
    <name evidence="2" type="ORF">Amon01_000680900</name>
</gene>
<proteinExistence type="predicted"/>
<accession>A0A9W6Z3Z0</accession>
<evidence type="ECO:0000259" key="1">
    <source>
        <dbReference type="PROSITE" id="PS50878"/>
    </source>
</evidence>
<dbReference type="InterPro" id="IPR000477">
    <property type="entry name" value="RT_dom"/>
</dbReference>
<dbReference type="PROSITE" id="PS50878">
    <property type="entry name" value="RT_POL"/>
    <property type="match status" value="1"/>
</dbReference>
<dbReference type="Proteomes" id="UP001165063">
    <property type="component" value="Unassembled WGS sequence"/>
</dbReference>
<reference evidence="2" key="1">
    <citation type="submission" date="2023-04" db="EMBL/GenBank/DDBJ databases">
        <title>Ambrosiozyma monospora NBRC 1965.</title>
        <authorList>
            <person name="Ichikawa N."/>
            <person name="Sato H."/>
            <person name="Tonouchi N."/>
        </authorList>
    </citation>
    <scope>NUCLEOTIDE SEQUENCE</scope>
    <source>
        <strain evidence="2">NBRC 1965</strain>
    </source>
</reference>
<evidence type="ECO:0000313" key="3">
    <source>
        <dbReference type="Proteomes" id="UP001165063"/>
    </source>
</evidence>
<dbReference type="EMBL" id="BSXU01004543">
    <property type="protein sequence ID" value="GMG45187.1"/>
    <property type="molecule type" value="Genomic_DNA"/>
</dbReference>
<comment type="caution">
    <text evidence="2">The sequence shown here is derived from an EMBL/GenBank/DDBJ whole genome shotgun (WGS) entry which is preliminary data.</text>
</comment>
<dbReference type="OrthoDB" id="4097129at2759"/>
<protein>
    <submittedName>
        <fullName evidence="2">Unnamed protein product</fullName>
    </submittedName>
</protein>
<dbReference type="PANTHER" id="PTHR19446">
    <property type="entry name" value="REVERSE TRANSCRIPTASES"/>
    <property type="match status" value="1"/>
</dbReference>